<gene>
    <name evidence="1" type="ORF">CXG49_24605</name>
    <name evidence="2" type="ORF">CXG53_24815</name>
</gene>
<evidence type="ECO:0000313" key="2">
    <source>
        <dbReference type="EMBL" id="PLV21521.1"/>
    </source>
</evidence>
<reference evidence="3 4" key="1">
    <citation type="submission" date="2017-12" db="EMBL/GenBank/DDBJ databases">
        <title>Detection of the carbapenemase gene blaVIM-5 in members of the Pseudomonas putida group isolated from polluted Nigerian wetlands.</title>
        <authorList>
            <person name="Adelowo O."/>
            <person name="Vollmers J."/>
            <person name="Maeusezahl I."/>
            <person name="Kaster A.-K."/>
            <person name="Mueller J.A."/>
        </authorList>
    </citation>
    <scope>NUCLEOTIDE SEQUENCE [LARGE SCALE GENOMIC DNA]</scope>
    <source>
        <strain evidence="2 3">MR119</strain>
        <strain evidence="1 4">MR144</strain>
    </source>
</reference>
<evidence type="ECO:0000313" key="3">
    <source>
        <dbReference type="Proteomes" id="UP000234839"/>
    </source>
</evidence>
<dbReference type="EMBL" id="PJCP01000030">
    <property type="protein sequence ID" value="PLV21521.1"/>
    <property type="molecule type" value="Genomic_DNA"/>
</dbReference>
<accession>A0AAX0VQW4</accession>
<dbReference type="AlphaFoldDB" id="A0AAX0VQW4"/>
<comment type="caution">
    <text evidence="1">The sequence shown here is derived from an EMBL/GenBank/DDBJ whole genome shotgun (WGS) entry which is preliminary data.</text>
</comment>
<name>A0AAX0VQW4_9PSED</name>
<dbReference type="EMBL" id="PJCQ01000033">
    <property type="protein sequence ID" value="PLV13048.1"/>
    <property type="molecule type" value="Genomic_DNA"/>
</dbReference>
<organism evidence="1 4">
    <name type="scientific">Pseudomonas guariconensis</name>
    <dbReference type="NCBI Taxonomy" id="1288410"/>
    <lineage>
        <taxon>Bacteria</taxon>
        <taxon>Pseudomonadati</taxon>
        <taxon>Pseudomonadota</taxon>
        <taxon>Gammaproteobacteria</taxon>
        <taxon>Pseudomonadales</taxon>
        <taxon>Pseudomonadaceae</taxon>
        <taxon>Pseudomonas</taxon>
    </lineage>
</organism>
<evidence type="ECO:0000313" key="4">
    <source>
        <dbReference type="Proteomes" id="UP000234878"/>
    </source>
</evidence>
<proteinExistence type="predicted"/>
<protein>
    <submittedName>
        <fullName evidence="1">Uncharacterized protein</fullName>
    </submittedName>
</protein>
<dbReference type="Proteomes" id="UP000234878">
    <property type="component" value="Unassembled WGS sequence"/>
</dbReference>
<sequence>MWRDLTKHHRQTKTLGVNRGRKFCFTTADDDVAVPISLLLKLGQFSSRPWRHANQASEWVRLTKQVDAFVFKVFP</sequence>
<keyword evidence="3" id="KW-1185">Reference proteome</keyword>
<dbReference type="Proteomes" id="UP000234839">
    <property type="component" value="Unassembled WGS sequence"/>
</dbReference>
<evidence type="ECO:0000313" key="1">
    <source>
        <dbReference type="EMBL" id="PLV13048.1"/>
    </source>
</evidence>